<organism evidence="2">
    <name type="scientific">Timema tahoe</name>
    <dbReference type="NCBI Taxonomy" id="61484"/>
    <lineage>
        <taxon>Eukaryota</taxon>
        <taxon>Metazoa</taxon>
        <taxon>Ecdysozoa</taxon>
        <taxon>Arthropoda</taxon>
        <taxon>Hexapoda</taxon>
        <taxon>Insecta</taxon>
        <taxon>Pterygota</taxon>
        <taxon>Neoptera</taxon>
        <taxon>Polyneoptera</taxon>
        <taxon>Phasmatodea</taxon>
        <taxon>Timematodea</taxon>
        <taxon>Timematoidea</taxon>
        <taxon>Timematidae</taxon>
        <taxon>Timema</taxon>
    </lineage>
</organism>
<protein>
    <submittedName>
        <fullName evidence="2">Uncharacterized protein</fullName>
    </submittedName>
</protein>
<feature type="region of interest" description="Disordered" evidence="1">
    <location>
        <begin position="231"/>
        <end position="253"/>
    </location>
</feature>
<accession>A0A7R9IH10</accession>
<evidence type="ECO:0000313" key="2">
    <source>
        <dbReference type="EMBL" id="CAD7458131.1"/>
    </source>
</evidence>
<gene>
    <name evidence="2" type="ORF">TTEB3V08_LOCUS6116</name>
</gene>
<dbReference type="AlphaFoldDB" id="A0A7R9IH10"/>
<dbReference type="EMBL" id="OE002089">
    <property type="protein sequence ID" value="CAD7458131.1"/>
    <property type="molecule type" value="Genomic_DNA"/>
</dbReference>
<proteinExistence type="predicted"/>
<reference evidence="2" key="1">
    <citation type="submission" date="2020-11" db="EMBL/GenBank/DDBJ databases">
        <authorList>
            <person name="Tran Van P."/>
        </authorList>
    </citation>
    <scope>NUCLEOTIDE SEQUENCE</scope>
</reference>
<name>A0A7R9IH10_9NEOP</name>
<sequence length="253" mass="27446">MNVRGRSRLSTYPWPVSMVDRNNTGKVTFVAQFAGVTIVLDWPSDDGEIGVRIPVWCPGNRKGGSDRSPRMTTATRDHVTRRLDAAVRVMPLQLSDTWRQAQAAAERLGYITTFRKPPINTTAAGGLAGNCKGRPWFSRATGGERGINSYVTGTRLLFFILGLTMEKSGSSSSSEFEEELENACPVLVANTVARFSTSSSFSHSASSLLPEVQAACDVPSLNFTRLSLSRKHCSDPPTPLSAKMSKAQNPPPP</sequence>
<evidence type="ECO:0000256" key="1">
    <source>
        <dbReference type="SAM" id="MobiDB-lite"/>
    </source>
</evidence>